<dbReference type="InterPro" id="IPR011042">
    <property type="entry name" value="6-blade_b-propeller_TolB-like"/>
</dbReference>
<dbReference type="EMBL" id="CP034235">
    <property type="protein sequence ID" value="QGQ95649.1"/>
    <property type="molecule type" value="Genomic_DNA"/>
</dbReference>
<dbReference type="Pfam" id="PF16472">
    <property type="entry name" value="DUF5050"/>
    <property type="match status" value="1"/>
</dbReference>
<dbReference type="KEGG" id="ppsc:EHS13_12520"/>
<accession>A0A6B8RHU7</accession>
<protein>
    <submittedName>
        <fullName evidence="2">DUF5050 domain-containing protein</fullName>
    </submittedName>
</protein>
<feature type="domain" description="Prolow-density lipoprotein receptor-related protein 1-like beta-propeller" evidence="1">
    <location>
        <begin position="44"/>
        <end position="205"/>
    </location>
</feature>
<reference evidence="3" key="1">
    <citation type="submission" date="2018-11" db="EMBL/GenBank/DDBJ databases">
        <title>Complete genome sequence of Paenibacillus sp. ML311-T8.</title>
        <authorList>
            <person name="Nam Y.-D."/>
            <person name="Kang J."/>
            <person name="Chung W.-H."/>
            <person name="Park Y.S."/>
        </authorList>
    </citation>
    <scope>NUCLEOTIDE SEQUENCE [LARGE SCALE GENOMIC DNA]</scope>
    <source>
        <strain evidence="3">ML311-T8</strain>
    </source>
</reference>
<evidence type="ECO:0000259" key="1">
    <source>
        <dbReference type="Pfam" id="PF16472"/>
    </source>
</evidence>
<keyword evidence="3" id="KW-1185">Reference proteome</keyword>
<dbReference type="AlphaFoldDB" id="A0A6B8RHU7"/>
<gene>
    <name evidence="2" type="ORF">EHS13_12520</name>
</gene>
<evidence type="ECO:0000313" key="3">
    <source>
        <dbReference type="Proteomes" id="UP000426246"/>
    </source>
</evidence>
<dbReference type="Proteomes" id="UP000426246">
    <property type="component" value="Chromosome"/>
</dbReference>
<sequence>MMQLEKIYTRRFLLMKKTMAAIILSLALLVGILPSATAAVVDNKVIWLGDYGDKDWSGLNLTTVDGKTNTTKRLFKEDVVTYAVSGDWIYFLRQNPEDEIKAGDIMKMKKDGSKVSNVTTGNVMQNFTIEGKILYFGGYDKDYKFQLGTMNLDGSGKKILKKNIEFWSYVTTKNYIFYVDTMGTSIFYRMKWDGTAKTAISKDAVRPYDGGYAVYGDTLFYAETSKDEAVQWSLVDVTGKNKKTFKTKGSVQPIAYSNQQFFYEETLVKGAMNPVRTLTKIKRDGTAKKTVAIIATDDRFIGQVGTTFVYKTAKGKVYQISQEGKITISAK</sequence>
<dbReference type="Gene3D" id="2.120.10.30">
    <property type="entry name" value="TolB, C-terminal domain"/>
    <property type="match status" value="1"/>
</dbReference>
<dbReference type="InterPro" id="IPR032485">
    <property type="entry name" value="LRP1-like_beta_prop"/>
</dbReference>
<name>A0A6B8RHU7_9BACL</name>
<proteinExistence type="predicted"/>
<dbReference type="SUPFAM" id="SSF69304">
    <property type="entry name" value="Tricorn protease N-terminal domain"/>
    <property type="match status" value="1"/>
</dbReference>
<organism evidence="2 3">
    <name type="scientific">Paenibacillus psychroresistens</name>
    <dbReference type="NCBI Taxonomy" id="1778678"/>
    <lineage>
        <taxon>Bacteria</taxon>
        <taxon>Bacillati</taxon>
        <taxon>Bacillota</taxon>
        <taxon>Bacilli</taxon>
        <taxon>Bacillales</taxon>
        <taxon>Paenibacillaceae</taxon>
        <taxon>Paenibacillus</taxon>
    </lineage>
</organism>
<evidence type="ECO:0000313" key="2">
    <source>
        <dbReference type="EMBL" id="QGQ95649.1"/>
    </source>
</evidence>